<name>A0A7V0QTD5_UNCAE</name>
<keyword evidence="1" id="KW-0472">Membrane</keyword>
<dbReference type="InterPro" id="IPR003832">
    <property type="entry name" value="DUF212"/>
</dbReference>
<dbReference type="Pfam" id="PF02681">
    <property type="entry name" value="DUF212"/>
    <property type="match status" value="1"/>
</dbReference>
<protein>
    <submittedName>
        <fullName evidence="2">Divergent PAP2 family protein</fullName>
    </submittedName>
</protein>
<accession>A0A7V0QTD5</accession>
<evidence type="ECO:0000313" key="2">
    <source>
        <dbReference type="EMBL" id="HDN85218.1"/>
    </source>
</evidence>
<dbReference type="Proteomes" id="UP000885660">
    <property type="component" value="Unassembled WGS sequence"/>
</dbReference>
<proteinExistence type="predicted"/>
<organism evidence="2">
    <name type="scientific">Aerophobetes bacterium</name>
    <dbReference type="NCBI Taxonomy" id="2030807"/>
    <lineage>
        <taxon>Bacteria</taxon>
        <taxon>Candidatus Aerophobota</taxon>
    </lineage>
</organism>
<reference evidence="2" key="1">
    <citation type="journal article" date="2020" name="mSystems">
        <title>Genome- and Community-Level Interaction Insights into Carbon Utilization and Element Cycling Functions of Hydrothermarchaeota in Hydrothermal Sediment.</title>
        <authorList>
            <person name="Zhou Z."/>
            <person name="Liu Y."/>
            <person name="Xu W."/>
            <person name="Pan J."/>
            <person name="Luo Z.H."/>
            <person name="Li M."/>
        </authorList>
    </citation>
    <scope>NUCLEOTIDE SEQUENCE [LARGE SCALE GENOMIC DNA]</scope>
    <source>
        <strain evidence="2">HyVt-219</strain>
    </source>
</reference>
<keyword evidence="1" id="KW-0812">Transmembrane</keyword>
<evidence type="ECO:0000256" key="1">
    <source>
        <dbReference type="SAM" id="Phobius"/>
    </source>
</evidence>
<sequence>MEQDLLLLLNSKLLWSVASAWILTQALKIVVTYLKEKKIKWRRFIEPGGMPSSHAAMVIALLTGVQIKEGISSTIFVVTLIFSLAIIYEAIGVRKEVGQQAQILNYMIKRMSLEKEFKKNLRERMGHEPLEVVVGSIIGLLTAIIWMKW</sequence>
<dbReference type="AlphaFoldDB" id="A0A7V0QTD5"/>
<dbReference type="PANTHER" id="PTHR31446">
    <property type="entry name" value="ACID PHOSPHATASE/VANADIUM-DEPENDENT HALOPEROXIDASE-RELATED PROTEIN"/>
    <property type="match status" value="1"/>
</dbReference>
<feature type="transmembrane region" description="Helical" evidence="1">
    <location>
        <begin position="13"/>
        <end position="34"/>
    </location>
</feature>
<feature type="transmembrane region" description="Helical" evidence="1">
    <location>
        <begin position="129"/>
        <end position="147"/>
    </location>
</feature>
<keyword evidence="1" id="KW-1133">Transmembrane helix</keyword>
<gene>
    <name evidence="2" type="ORF">ENG47_05655</name>
</gene>
<feature type="transmembrane region" description="Helical" evidence="1">
    <location>
        <begin position="46"/>
        <end position="65"/>
    </location>
</feature>
<dbReference type="PANTHER" id="PTHR31446:SF29">
    <property type="entry name" value="ACID PHOSPHATASE_VANADIUM-DEPENDENT HALOPEROXIDASE-RELATED PROTEIN"/>
    <property type="match status" value="1"/>
</dbReference>
<dbReference type="EMBL" id="DRBC01000341">
    <property type="protein sequence ID" value="HDN85218.1"/>
    <property type="molecule type" value="Genomic_DNA"/>
</dbReference>
<comment type="caution">
    <text evidence="2">The sequence shown here is derived from an EMBL/GenBank/DDBJ whole genome shotgun (WGS) entry which is preliminary data.</text>
</comment>
<feature type="transmembrane region" description="Helical" evidence="1">
    <location>
        <begin position="71"/>
        <end position="91"/>
    </location>
</feature>